<dbReference type="AlphaFoldDB" id="A0A3N4JW94"/>
<proteinExistence type="predicted"/>
<name>A0A3N4JW94_9PEZI</name>
<gene>
    <name evidence="1" type="ORF">L873DRAFT_1805276</name>
</gene>
<accession>A0A3N4JW94</accession>
<evidence type="ECO:0008006" key="3">
    <source>
        <dbReference type="Google" id="ProtNLM"/>
    </source>
</evidence>
<dbReference type="OrthoDB" id="10514164at2759"/>
<dbReference type="EMBL" id="ML120380">
    <property type="protein sequence ID" value="RPB00421.1"/>
    <property type="molecule type" value="Genomic_DNA"/>
</dbReference>
<organism evidence="1 2">
    <name type="scientific">Choiromyces venosus 120613-1</name>
    <dbReference type="NCBI Taxonomy" id="1336337"/>
    <lineage>
        <taxon>Eukaryota</taxon>
        <taxon>Fungi</taxon>
        <taxon>Dikarya</taxon>
        <taxon>Ascomycota</taxon>
        <taxon>Pezizomycotina</taxon>
        <taxon>Pezizomycetes</taxon>
        <taxon>Pezizales</taxon>
        <taxon>Tuberaceae</taxon>
        <taxon>Choiromyces</taxon>
    </lineage>
</organism>
<protein>
    <recommendedName>
        <fullName evidence="3">Prion-inhibition and propagation HeLo domain-containing protein</fullName>
    </recommendedName>
</protein>
<dbReference type="Proteomes" id="UP000276215">
    <property type="component" value="Unassembled WGS sequence"/>
</dbReference>
<evidence type="ECO:0000313" key="1">
    <source>
        <dbReference type="EMBL" id="RPB00421.1"/>
    </source>
</evidence>
<sequence>MPLIGSNSTFLHILNTNPDGLREILWNWTYALEDPSTPEEERERICLQVATIACGLREVLQNVQERMGDLERAGHGRGGCN</sequence>
<keyword evidence="2" id="KW-1185">Reference proteome</keyword>
<reference evidence="1 2" key="1">
    <citation type="journal article" date="2018" name="Nat. Ecol. Evol.">
        <title>Pezizomycetes genomes reveal the molecular basis of ectomycorrhizal truffle lifestyle.</title>
        <authorList>
            <person name="Murat C."/>
            <person name="Payen T."/>
            <person name="Noel B."/>
            <person name="Kuo A."/>
            <person name="Morin E."/>
            <person name="Chen J."/>
            <person name="Kohler A."/>
            <person name="Krizsan K."/>
            <person name="Balestrini R."/>
            <person name="Da Silva C."/>
            <person name="Montanini B."/>
            <person name="Hainaut M."/>
            <person name="Levati E."/>
            <person name="Barry K.W."/>
            <person name="Belfiori B."/>
            <person name="Cichocki N."/>
            <person name="Clum A."/>
            <person name="Dockter R.B."/>
            <person name="Fauchery L."/>
            <person name="Guy J."/>
            <person name="Iotti M."/>
            <person name="Le Tacon F."/>
            <person name="Lindquist E.A."/>
            <person name="Lipzen A."/>
            <person name="Malagnac F."/>
            <person name="Mello A."/>
            <person name="Molinier V."/>
            <person name="Miyauchi S."/>
            <person name="Poulain J."/>
            <person name="Riccioni C."/>
            <person name="Rubini A."/>
            <person name="Sitrit Y."/>
            <person name="Splivallo R."/>
            <person name="Traeger S."/>
            <person name="Wang M."/>
            <person name="Zifcakova L."/>
            <person name="Wipf D."/>
            <person name="Zambonelli A."/>
            <person name="Paolocci F."/>
            <person name="Nowrousian M."/>
            <person name="Ottonello S."/>
            <person name="Baldrian P."/>
            <person name="Spatafora J.W."/>
            <person name="Henrissat B."/>
            <person name="Nagy L.G."/>
            <person name="Aury J.M."/>
            <person name="Wincker P."/>
            <person name="Grigoriev I.V."/>
            <person name="Bonfante P."/>
            <person name="Martin F.M."/>
        </authorList>
    </citation>
    <scope>NUCLEOTIDE SEQUENCE [LARGE SCALE GENOMIC DNA]</scope>
    <source>
        <strain evidence="1 2">120613-1</strain>
    </source>
</reference>
<evidence type="ECO:0000313" key="2">
    <source>
        <dbReference type="Proteomes" id="UP000276215"/>
    </source>
</evidence>